<evidence type="ECO:0000259" key="2">
    <source>
        <dbReference type="Pfam" id="PF26492"/>
    </source>
</evidence>
<gene>
    <name evidence="3" type="ORF">ACFQE1_03675</name>
</gene>
<evidence type="ECO:0000313" key="3">
    <source>
        <dbReference type="EMBL" id="MFC6723502.1"/>
    </source>
</evidence>
<evidence type="ECO:0000256" key="1">
    <source>
        <dbReference type="SAM" id="MobiDB-lite"/>
    </source>
</evidence>
<feature type="compositionally biased region" description="Low complexity" evidence="1">
    <location>
        <begin position="17"/>
        <end position="32"/>
    </location>
</feature>
<dbReference type="Pfam" id="PF26492">
    <property type="entry name" value="DUF8160"/>
    <property type="match status" value="1"/>
</dbReference>
<proteinExistence type="predicted"/>
<comment type="caution">
    <text evidence="3">The sequence shown here is derived from an EMBL/GenBank/DDBJ whole genome shotgun (WGS) entry which is preliminary data.</text>
</comment>
<feature type="domain" description="DUF8160" evidence="2">
    <location>
        <begin position="18"/>
        <end position="143"/>
    </location>
</feature>
<feature type="compositionally biased region" description="Basic and acidic residues" evidence="1">
    <location>
        <begin position="1"/>
        <end position="16"/>
    </location>
</feature>
<dbReference type="EMBL" id="JBHSWU010000021">
    <property type="protein sequence ID" value="MFC6723502.1"/>
    <property type="molecule type" value="Genomic_DNA"/>
</dbReference>
<reference evidence="3 4" key="1">
    <citation type="journal article" date="2019" name="Int. J. Syst. Evol. Microbiol.">
        <title>The Global Catalogue of Microorganisms (GCM) 10K type strain sequencing project: providing services to taxonomists for standard genome sequencing and annotation.</title>
        <authorList>
            <consortium name="The Broad Institute Genomics Platform"/>
            <consortium name="The Broad Institute Genome Sequencing Center for Infectious Disease"/>
            <person name="Wu L."/>
            <person name="Ma J."/>
        </authorList>
    </citation>
    <scope>NUCLEOTIDE SEQUENCE [LARGE SCALE GENOMIC DNA]</scope>
    <source>
        <strain evidence="3 4">NBRC 111368</strain>
    </source>
</reference>
<feature type="compositionally biased region" description="Polar residues" evidence="1">
    <location>
        <begin position="43"/>
        <end position="53"/>
    </location>
</feature>
<sequence length="145" mass="16406">MSDKDRRREAMRDRVKGPNSKSGESSKSSKTGKSGDPKKTGQLGEQSQPNTSGKPKESEMSSNQSKSASTSVKDRPSTLMYLPEDTDEELSSEFKRLDYECDRDLGWTPKKNQHYYPLVVRDGIEAIKQMSPKEFRERLDDLGLL</sequence>
<dbReference type="AlphaFoldDB" id="A0ABD5RXL6"/>
<dbReference type="InterPro" id="IPR058474">
    <property type="entry name" value="DUF8160"/>
</dbReference>
<organism evidence="3 4">
    <name type="scientific">Halobium palmae</name>
    <dbReference type="NCBI Taxonomy" id="1776492"/>
    <lineage>
        <taxon>Archaea</taxon>
        <taxon>Methanobacteriati</taxon>
        <taxon>Methanobacteriota</taxon>
        <taxon>Stenosarchaea group</taxon>
        <taxon>Halobacteria</taxon>
        <taxon>Halobacteriales</taxon>
        <taxon>Haloferacaceae</taxon>
        <taxon>Halobium</taxon>
    </lineage>
</organism>
<protein>
    <recommendedName>
        <fullName evidence="2">DUF8160 domain-containing protein</fullName>
    </recommendedName>
</protein>
<accession>A0ABD5RXL6</accession>
<feature type="compositionally biased region" description="Polar residues" evidence="1">
    <location>
        <begin position="60"/>
        <end position="71"/>
    </location>
</feature>
<name>A0ABD5RXL6_9EURY</name>
<dbReference type="Proteomes" id="UP001596328">
    <property type="component" value="Unassembled WGS sequence"/>
</dbReference>
<keyword evidence="4" id="KW-1185">Reference proteome</keyword>
<feature type="region of interest" description="Disordered" evidence="1">
    <location>
        <begin position="1"/>
        <end position="87"/>
    </location>
</feature>
<evidence type="ECO:0000313" key="4">
    <source>
        <dbReference type="Proteomes" id="UP001596328"/>
    </source>
</evidence>